<dbReference type="PANTHER" id="PTHR42693:SF53">
    <property type="entry name" value="ENDO-4-O-SULFATASE"/>
    <property type="match status" value="1"/>
</dbReference>
<dbReference type="Proteomes" id="UP001155241">
    <property type="component" value="Unassembled WGS sequence"/>
</dbReference>
<dbReference type="FunFam" id="3.40.720.10:FF:000047">
    <property type="entry name" value="Arylsulfatase"/>
    <property type="match status" value="1"/>
</dbReference>
<dbReference type="Pfam" id="PF00884">
    <property type="entry name" value="Sulfatase"/>
    <property type="match status" value="1"/>
</dbReference>
<organism evidence="4 5">
    <name type="scientific">Aeoliella straminimaris</name>
    <dbReference type="NCBI Taxonomy" id="2954799"/>
    <lineage>
        <taxon>Bacteria</taxon>
        <taxon>Pseudomonadati</taxon>
        <taxon>Planctomycetota</taxon>
        <taxon>Planctomycetia</taxon>
        <taxon>Pirellulales</taxon>
        <taxon>Lacipirellulaceae</taxon>
        <taxon>Aeoliella</taxon>
    </lineage>
</organism>
<dbReference type="EMBL" id="JAMXLR010000039">
    <property type="protein sequence ID" value="MCO6044824.1"/>
    <property type="molecule type" value="Genomic_DNA"/>
</dbReference>
<dbReference type="RefSeq" id="WP_252852939.1">
    <property type="nucleotide sequence ID" value="NZ_JAMXLR010000039.1"/>
</dbReference>
<accession>A0A9X2FEG6</accession>
<keyword evidence="5" id="KW-1185">Reference proteome</keyword>
<sequence length="541" mass="61480">MHSRSELQRITNLTCILVVTLCVAGATGAAERPNIILVMVDDMGFSDLGCYGGEIDTPNIDALAAGGVRFSQFYNTARCCPTRATLMTGLHPHQAGIGHMTNDPHNVRDDRVPAYQGYLNRNCVTIAEVLHQSGYDTLMTGKWHLGFHDQDRWPLQRGFDKYYGCIPGATRFFYPEHPRGMTFGNEAIETPESTTDEAFYTTDAFTDYAIRFIDEHEQQSEKPFFLYLAYTAPHWPLQAFEDDIAKYRGRYKIGWDELRRQRYQHQIELGLIDPQWKLSQRTNSIPAWDSLDEAKQDEMDLKMAIYAAMVDRIDQNMGKLTDYLTQHDLLNNTLIIFLSDNGACAEGGILGRGEFYDVERRNQQPANSYGEAWANASCTPFRLYKHFAHEGGTSTPFFMHWPAGIKRQNDWYTTPGQLVDVMPTILDVAGAEYPTEYEGHEIPPGSGVSLRPAFQGSRLERSAPICIEHENNAFLRDGKWKLVGRGVAGRQGVREDRWQLYDMQADRTETNNLADEMPEKVNELAAIWEAWAKDAKVYPKP</sequence>
<evidence type="ECO:0000313" key="5">
    <source>
        <dbReference type="Proteomes" id="UP001155241"/>
    </source>
</evidence>
<dbReference type="InterPro" id="IPR050738">
    <property type="entry name" value="Sulfatase"/>
</dbReference>
<evidence type="ECO:0000259" key="3">
    <source>
        <dbReference type="Pfam" id="PF00884"/>
    </source>
</evidence>
<dbReference type="Gene3D" id="3.40.720.10">
    <property type="entry name" value="Alkaline Phosphatase, subunit A"/>
    <property type="match status" value="1"/>
</dbReference>
<dbReference type="PANTHER" id="PTHR42693">
    <property type="entry name" value="ARYLSULFATASE FAMILY MEMBER"/>
    <property type="match status" value="1"/>
</dbReference>
<dbReference type="InterPro" id="IPR000917">
    <property type="entry name" value="Sulfatase_N"/>
</dbReference>
<protein>
    <submittedName>
        <fullName evidence="4">Arylsulfatase</fullName>
    </submittedName>
</protein>
<evidence type="ECO:0000256" key="1">
    <source>
        <dbReference type="ARBA" id="ARBA00008779"/>
    </source>
</evidence>
<feature type="domain" description="Sulfatase N-terminal" evidence="3">
    <location>
        <begin position="33"/>
        <end position="431"/>
    </location>
</feature>
<dbReference type="SUPFAM" id="SSF53649">
    <property type="entry name" value="Alkaline phosphatase-like"/>
    <property type="match status" value="1"/>
</dbReference>
<proteinExistence type="inferred from homology"/>
<evidence type="ECO:0000313" key="4">
    <source>
        <dbReference type="EMBL" id="MCO6044824.1"/>
    </source>
</evidence>
<keyword evidence="2" id="KW-0378">Hydrolase</keyword>
<dbReference type="Gene3D" id="3.30.1120.10">
    <property type="match status" value="1"/>
</dbReference>
<dbReference type="InterPro" id="IPR017850">
    <property type="entry name" value="Alkaline_phosphatase_core_sf"/>
</dbReference>
<comment type="similarity">
    <text evidence="1">Belongs to the sulfatase family.</text>
</comment>
<name>A0A9X2FEG6_9BACT</name>
<gene>
    <name evidence="4" type="ORF">NG895_13005</name>
</gene>
<dbReference type="GO" id="GO:0004065">
    <property type="term" value="F:arylsulfatase activity"/>
    <property type="evidence" value="ECO:0007669"/>
    <property type="project" value="TreeGrafter"/>
</dbReference>
<comment type="caution">
    <text evidence="4">The sequence shown here is derived from an EMBL/GenBank/DDBJ whole genome shotgun (WGS) entry which is preliminary data.</text>
</comment>
<dbReference type="CDD" id="cd16025">
    <property type="entry name" value="PAS_like"/>
    <property type="match status" value="1"/>
</dbReference>
<dbReference type="AlphaFoldDB" id="A0A9X2FEG6"/>
<evidence type="ECO:0000256" key="2">
    <source>
        <dbReference type="ARBA" id="ARBA00022801"/>
    </source>
</evidence>
<reference evidence="4" key="1">
    <citation type="submission" date="2022-06" db="EMBL/GenBank/DDBJ databases">
        <title>Aeoliella straminimaris, a novel planctomycete from sediments.</title>
        <authorList>
            <person name="Vitorino I.R."/>
            <person name="Lage O.M."/>
        </authorList>
    </citation>
    <scope>NUCLEOTIDE SEQUENCE</scope>
    <source>
        <strain evidence="4">ICT_H6.2</strain>
    </source>
</reference>